<keyword evidence="5 10" id="KW-0202">Cytokine</keyword>
<dbReference type="Proteomes" id="UP000050525">
    <property type="component" value="Unassembled WGS sequence"/>
</dbReference>
<dbReference type="GO" id="GO:0005829">
    <property type="term" value="C:cytosol"/>
    <property type="evidence" value="ECO:0007669"/>
    <property type="project" value="UniProtKB-UniRule"/>
</dbReference>
<sequence>METCSMSEECFYEADYPSTVKGYSAAPLSPGESGCGMNVQLQFTEPKTHRGFRTTVVLVVAVEKMRRMPQSPQLFSDCDLLNLFNAVFEPVPFSNCQLAYEANTSFRFHRCLSFDIQDVAQKCFFLQTPAQLVALHIQGPDAGQRVIINMALYRPQSGAQSQALVRLPVALGIKDKGLYLSCVLSGDQPMLQLEEADVKGDISGDDLQRFIFYRIQVDKITKFESASHPGWCPGPTLTTAASYSDPMAAFDSRDKPRGSLSPMAVGQPKPAKGWQRDKDMEDLFDTFSHKETDTHQCAPESAPSPAPFILRDVKQKVVCLRAKNLVAVQDDSNAAADTISVVPNQFMDRGNYPIIMGVEDGNHCLSCGTASEPQLQLENKHIMTISNSQSDASRFTFFNTPQGNTHHFESAAYPGWFLCTSQKSNEPVSLTNQLGQVNITDFYFSRKN</sequence>
<evidence type="ECO:0000256" key="11">
    <source>
        <dbReference type="SAM" id="MobiDB-lite"/>
    </source>
</evidence>
<dbReference type="GO" id="GO:0005149">
    <property type="term" value="F:interleukin-1 receptor binding"/>
    <property type="evidence" value="ECO:0007669"/>
    <property type="project" value="UniProtKB-UniRule"/>
</dbReference>
<evidence type="ECO:0000256" key="8">
    <source>
        <dbReference type="ARBA" id="ARBA00023198"/>
    </source>
</evidence>
<evidence type="ECO:0000256" key="10">
    <source>
        <dbReference type="RuleBase" id="RU003753"/>
    </source>
</evidence>
<dbReference type="GO" id="GO:0010628">
    <property type="term" value="P:positive regulation of gene expression"/>
    <property type="evidence" value="ECO:0007669"/>
    <property type="project" value="TreeGrafter"/>
</dbReference>
<evidence type="ECO:0000256" key="7">
    <source>
        <dbReference type="ARBA" id="ARBA00022620"/>
    </source>
</evidence>
<dbReference type="PRINTS" id="PR00264">
    <property type="entry name" value="INTERLEUKIN1"/>
</dbReference>
<accession>A0A151MMR4</accession>
<dbReference type="PRINTS" id="PR01357">
    <property type="entry name" value="INTRLEUKN1AB"/>
</dbReference>
<keyword evidence="14" id="KW-1185">Reference proteome</keyword>
<dbReference type="GO" id="GO:0005125">
    <property type="term" value="F:cytokine activity"/>
    <property type="evidence" value="ECO:0007669"/>
    <property type="project" value="UniProtKB-UniRule"/>
</dbReference>
<dbReference type="PROSITE" id="PS00253">
    <property type="entry name" value="INTERLEUKIN_1"/>
    <property type="match status" value="1"/>
</dbReference>
<dbReference type="InterPro" id="IPR000975">
    <property type="entry name" value="IL-1_fam"/>
</dbReference>
<keyword evidence="7 10" id="KW-0666">Pyrogen</keyword>
<evidence type="ECO:0000256" key="3">
    <source>
        <dbReference type="ARBA" id="ARBA00010448"/>
    </source>
</evidence>
<dbReference type="InterPro" id="IPR020877">
    <property type="entry name" value="IL-1_CS"/>
</dbReference>
<dbReference type="SMART" id="SM00125">
    <property type="entry name" value="IL1"/>
    <property type="match status" value="2"/>
</dbReference>
<dbReference type="SUPFAM" id="SSF50353">
    <property type="entry name" value="Cytokine"/>
    <property type="match status" value="2"/>
</dbReference>
<reference evidence="13 14" key="1">
    <citation type="journal article" date="2012" name="Genome Biol.">
        <title>Sequencing three crocodilian genomes to illuminate the evolution of archosaurs and amniotes.</title>
        <authorList>
            <person name="St John J.A."/>
            <person name="Braun E.L."/>
            <person name="Isberg S.R."/>
            <person name="Miles L.G."/>
            <person name="Chong A.Y."/>
            <person name="Gongora J."/>
            <person name="Dalzell P."/>
            <person name="Moran C."/>
            <person name="Bed'hom B."/>
            <person name="Abzhanov A."/>
            <person name="Burgess S.C."/>
            <person name="Cooksey A.M."/>
            <person name="Castoe T.A."/>
            <person name="Crawford N.G."/>
            <person name="Densmore L.D."/>
            <person name="Drew J.C."/>
            <person name="Edwards S.V."/>
            <person name="Faircloth B.C."/>
            <person name="Fujita M.K."/>
            <person name="Greenwold M.J."/>
            <person name="Hoffmann F.G."/>
            <person name="Howard J.M."/>
            <person name="Iguchi T."/>
            <person name="Janes D.E."/>
            <person name="Khan S.Y."/>
            <person name="Kohno S."/>
            <person name="de Koning A.J."/>
            <person name="Lance S.L."/>
            <person name="McCarthy F.M."/>
            <person name="McCormack J.E."/>
            <person name="Merchant M.E."/>
            <person name="Peterson D.G."/>
            <person name="Pollock D.D."/>
            <person name="Pourmand N."/>
            <person name="Raney B.J."/>
            <person name="Roessler K.A."/>
            <person name="Sanford J.R."/>
            <person name="Sawyer R.H."/>
            <person name="Schmidt C.J."/>
            <person name="Triplett E.W."/>
            <person name="Tuberville T.D."/>
            <person name="Venegas-Anaya M."/>
            <person name="Howard J.T."/>
            <person name="Jarvis E.D."/>
            <person name="Guillette L.J.Jr."/>
            <person name="Glenn T.C."/>
            <person name="Green R.E."/>
            <person name="Ray D.A."/>
        </authorList>
    </citation>
    <scope>NUCLEOTIDE SEQUENCE [LARGE SCALE GENOMIC DNA]</scope>
    <source>
        <strain evidence="13">KSC_2009_1</strain>
    </source>
</reference>
<dbReference type="InterPro" id="IPR003502">
    <property type="entry name" value="IL-1_propep"/>
</dbReference>
<evidence type="ECO:0000256" key="6">
    <source>
        <dbReference type="ARBA" id="ARBA00022525"/>
    </source>
</evidence>
<comment type="caution">
    <text evidence="13">The sequence shown here is derived from an EMBL/GenBank/DDBJ whole genome shotgun (WGS) entry which is preliminary data.</text>
</comment>
<dbReference type="STRING" id="8496.A0A151MMR4"/>
<dbReference type="Gene3D" id="2.80.10.50">
    <property type="match status" value="2"/>
</dbReference>
<evidence type="ECO:0000256" key="4">
    <source>
        <dbReference type="ARBA" id="ARBA00022490"/>
    </source>
</evidence>
<keyword evidence="6 10" id="KW-0964">Secreted</keyword>
<keyword evidence="8 10" id="KW-0395">Inflammatory response</keyword>
<dbReference type="CDD" id="cd23303">
    <property type="entry name" value="beta-trefoil_IL36RA"/>
    <property type="match status" value="1"/>
</dbReference>
<evidence type="ECO:0000313" key="13">
    <source>
        <dbReference type="EMBL" id="KYO25690.1"/>
    </source>
</evidence>
<keyword evidence="4" id="KW-0963">Cytoplasm</keyword>
<proteinExistence type="inferred from homology"/>
<comment type="subcellular location">
    <subcellularLocation>
        <location evidence="1">Cytoplasm</location>
    </subcellularLocation>
    <subcellularLocation>
        <location evidence="2 10">Secreted</location>
    </subcellularLocation>
</comment>
<dbReference type="GO" id="GO:0051781">
    <property type="term" value="P:positive regulation of cell division"/>
    <property type="evidence" value="ECO:0007669"/>
    <property type="project" value="UniProtKB-KW"/>
</dbReference>
<dbReference type="GO" id="GO:0001660">
    <property type="term" value="P:fever generation"/>
    <property type="evidence" value="ECO:0007669"/>
    <property type="project" value="UniProtKB-UniRule"/>
</dbReference>
<dbReference type="GO" id="GO:0019221">
    <property type="term" value="P:cytokine-mediated signaling pathway"/>
    <property type="evidence" value="ECO:0007669"/>
    <property type="project" value="TreeGrafter"/>
</dbReference>
<dbReference type="PANTHER" id="PTHR10078">
    <property type="entry name" value="INTERLEUKIN-1 FAMILY MEMBER"/>
    <property type="match status" value="1"/>
</dbReference>
<dbReference type="AlphaFoldDB" id="A0A151MMR4"/>
<dbReference type="GO" id="GO:0005615">
    <property type="term" value="C:extracellular space"/>
    <property type="evidence" value="ECO:0007669"/>
    <property type="project" value="UniProtKB-KW"/>
</dbReference>
<dbReference type="GO" id="GO:0071222">
    <property type="term" value="P:cellular response to lipopolysaccharide"/>
    <property type="evidence" value="ECO:0007669"/>
    <property type="project" value="TreeGrafter"/>
</dbReference>
<evidence type="ECO:0000259" key="12">
    <source>
        <dbReference type="Pfam" id="PF02394"/>
    </source>
</evidence>
<protein>
    <recommendedName>
        <fullName evidence="10">Interleukin-1</fullName>
    </recommendedName>
</protein>
<dbReference type="Pfam" id="PF02394">
    <property type="entry name" value="IL1_propep"/>
    <property type="match status" value="1"/>
</dbReference>
<evidence type="ECO:0000256" key="2">
    <source>
        <dbReference type="ARBA" id="ARBA00004613"/>
    </source>
</evidence>
<dbReference type="InterPro" id="IPR008996">
    <property type="entry name" value="IL1/FGF"/>
</dbReference>
<evidence type="ECO:0000313" key="14">
    <source>
        <dbReference type="Proteomes" id="UP000050525"/>
    </source>
</evidence>
<gene>
    <name evidence="13" type="primary">IL1B</name>
    <name evidence="13" type="ORF">Y1Q_0001845</name>
</gene>
<comment type="similarity">
    <text evidence="3 10">Belongs to the IL-1 family.</text>
</comment>
<name>A0A151MMR4_ALLMI</name>
<dbReference type="PANTHER" id="PTHR10078:SF28">
    <property type="entry name" value="INTERLEUKIN-1 RECEPTOR ANTAGONIST PROTEIN"/>
    <property type="match status" value="1"/>
</dbReference>
<comment type="subunit">
    <text evidence="10">Monomer.</text>
</comment>
<feature type="region of interest" description="Disordered" evidence="11">
    <location>
        <begin position="253"/>
        <end position="275"/>
    </location>
</feature>
<dbReference type="Pfam" id="PF00340">
    <property type="entry name" value="IL1"/>
    <property type="match status" value="2"/>
</dbReference>
<dbReference type="eggNOG" id="ENOG502S3E9">
    <property type="taxonomic scope" value="Eukaryota"/>
</dbReference>
<organism evidence="13 14">
    <name type="scientific">Alligator mississippiensis</name>
    <name type="common">American alligator</name>
    <dbReference type="NCBI Taxonomy" id="8496"/>
    <lineage>
        <taxon>Eukaryota</taxon>
        <taxon>Metazoa</taxon>
        <taxon>Chordata</taxon>
        <taxon>Craniata</taxon>
        <taxon>Vertebrata</taxon>
        <taxon>Euteleostomi</taxon>
        <taxon>Archelosauria</taxon>
        <taxon>Archosauria</taxon>
        <taxon>Crocodylia</taxon>
        <taxon>Alligatoridae</taxon>
        <taxon>Alligatorinae</taxon>
        <taxon>Alligator</taxon>
    </lineage>
</organism>
<evidence type="ECO:0000256" key="5">
    <source>
        <dbReference type="ARBA" id="ARBA00022514"/>
    </source>
</evidence>
<feature type="domain" description="Interleukin-1 propeptide" evidence="12">
    <location>
        <begin position="4"/>
        <end position="89"/>
    </location>
</feature>
<dbReference type="GO" id="GO:0002437">
    <property type="term" value="P:inflammatory response to antigenic stimulus"/>
    <property type="evidence" value="ECO:0007669"/>
    <property type="project" value="TreeGrafter"/>
</dbReference>
<dbReference type="EMBL" id="AKHW03005679">
    <property type="protein sequence ID" value="KYO25690.1"/>
    <property type="molecule type" value="Genomic_DNA"/>
</dbReference>
<evidence type="ECO:0000256" key="1">
    <source>
        <dbReference type="ARBA" id="ARBA00004496"/>
    </source>
</evidence>
<dbReference type="CDD" id="cd23296">
    <property type="entry name" value="beta-trefoil_IL1B"/>
    <property type="match status" value="1"/>
</dbReference>
<keyword evidence="9 10" id="KW-0497">Mitogen</keyword>
<evidence type="ECO:0000256" key="9">
    <source>
        <dbReference type="ARBA" id="ARBA00023246"/>
    </source>
</evidence>
<dbReference type="FunFam" id="2.80.10.50:FF:000013">
    <property type="entry name" value="Interleukin-1"/>
    <property type="match status" value="1"/>
</dbReference>
<dbReference type="PRINTS" id="PR01359">
    <property type="entry name" value="INTRLEUKIN1B"/>
</dbReference>